<evidence type="ECO:0000256" key="11">
    <source>
        <dbReference type="SAM" id="Phobius"/>
    </source>
</evidence>
<keyword evidence="2" id="KW-0813">Transport</keyword>
<dbReference type="EMBL" id="MFSS01000104">
    <property type="protein sequence ID" value="OGI42004.1"/>
    <property type="molecule type" value="Genomic_DNA"/>
</dbReference>
<keyword evidence="9" id="KW-0445">Lipid transport</keyword>
<sequence length="583" mass="64301">MSDWRASARLYRRLLGYAWPYKWIFLAAVVSMAVTSATEAGFAWLMKPLVDSGFVGNNIENIGHIPLLFIGIFLARGLFGFLANYGMQWIGRNVVFHLRNDMFARLVHLPSRFYDSQSSGILLSKVIYDVEQVMNAATKAVSSIVKDSLSFVALVGLMFYHSWLLTLVFVALAPALAVSIRTIGRRFRKSSRLIQQSMGEITHVVQEAIEGQRVVKTFCAQRTEIGLFDRINNLNRKQAMKKAVASALNVPVVELLASFGVAGAVYLAVQLAAAGEMTAGVFASYITAMLLMMPALKRLTQVNEIIQTGLAAAQSVFALMDEPPETDDGRAELKAVQGRVAYRHVGFRYPGAHAPVIHDVSFEIAPGETLALVGLSGGGKTTLASLLPRFYPVEQGEILLDGVNIDSLRLDNLRRHIAYVGQETVLFDDSVRNNIAYGCDGPADNARLEDAARAAHVLDFVQRLPHGLDNMIGERGMRLSGGQRQRIAIARALYKNAPILILDEATSSLDAESERFVQEAMQRLMKDRTTLVIAHRLSTIENADKIVVLEHGRVAETGTHAELLARDGVYARLYRIQFNVQDL</sequence>
<dbReference type="InterPro" id="IPR003439">
    <property type="entry name" value="ABC_transporter-like_ATP-bd"/>
</dbReference>
<comment type="subcellular location">
    <subcellularLocation>
        <location evidence="1">Cell membrane</location>
        <topology evidence="1">Multi-pass membrane protein</topology>
    </subcellularLocation>
</comment>
<evidence type="ECO:0000256" key="3">
    <source>
        <dbReference type="ARBA" id="ARBA00022475"/>
    </source>
</evidence>
<evidence type="ECO:0000256" key="2">
    <source>
        <dbReference type="ARBA" id="ARBA00022448"/>
    </source>
</evidence>
<dbReference type="GO" id="GO:0015421">
    <property type="term" value="F:ABC-type oligopeptide transporter activity"/>
    <property type="evidence" value="ECO:0007669"/>
    <property type="project" value="TreeGrafter"/>
</dbReference>
<dbReference type="PANTHER" id="PTHR43394">
    <property type="entry name" value="ATP-DEPENDENT PERMEASE MDL1, MITOCHONDRIAL"/>
    <property type="match status" value="1"/>
</dbReference>
<dbReference type="GO" id="GO:0005886">
    <property type="term" value="C:plasma membrane"/>
    <property type="evidence" value="ECO:0007669"/>
    <property type="project" value="UniProtKB-SubCell"/>
</dbReference>
<feature type="transmembrane region" description="Helical" evidence="11">
    <location>
        <begin position="65"/>
        <end position="83"/>
    </location>
</feature>
<dbReference type="SMART" id="SM00382">
    <property type="entry name" value="AAA"/>
    <property type="match status" value="1"/>
</dbReference>
<dbReference type="Pfam" id="PF00005">
    <property type="entry name" value="ABC_tran"/>
    <property type="match status" value="1"/>
</dbReference>
<protein>
    <submittedName>
        <fullName evidence="14">Lipid A export permease/ATP-binding protein MsbA</fullName>
    </submittedName>
</protein>
<evidence type="ECO:0000313" key="15">
    <source>
        <dbReference type="Proteomes" id="UP000177925"/>
    </source>
</evidence>
<dbReference type="GO" id="GO:0016887">
    <property type="term" value="F:ATP hydrolysis activity"/>
    <property type="evidence" value="ECO:0007669"/>
    <property type="project" value="InterPro"/>
</dbReference>
<feature type="transmembrane region" description="Helical" evidence="11">
    <location>
        <begin position="167"/>
        <end position="184"/>
    </location>
</feature>
<name>A0A1F6TA57_9PROT</name>
<keyword evidence="7" id="KW-1278">Translocase</keyword>
<dbReference type="InterPro" id="IPR011917">
    <property type="entry name" value="ABC_transpr_lipidA"/>
</dbReference>
<dbReference type="InterPro" id="IPR003593">
    <property type="entry name" value="AAA+_ATPase"/>
</dbReference>
<dbReference type="FunFam" id="3.40.50.300:FF:000218">
    <property type="entry name" value="Multidrug ABC transporter ATP-binding protein"/>
    <property type="match status" value="1"/>
</dbReference>
<dbReference type="CDD" id="cd18552">
    <property type="entry name" value="ABC_6TM_MsbA_like"/>
    <property type="match status" value="1"/>
</dbReference>
<dbReference type="NCBIfam" id="TIGR02203">
    <property type="entry name" value="MsbA_lipidA"/>
    <property type="match status" value="1"/>
</dbReference>
<dbReference type="Gene3D" id="1.20.1560.10">
    <property type="entry name" value="ABC transporter type 1, transmembrane domain"/>
    <property type="match status" value="1"/>
</dbReference>
<reference evidence="14 15" key="1">
    <citation type="journal article" date="2016" name="Nat. Commun.">
        <title>Thousands of microbial genomes shed light on interconnected biogeochemical processes in an aquifer system.</title>
        <authorList>
            <person name="Anantharaman K."/>
            <person name="Brown C.T."/>
            <person name="Hug L.A."/>
            <person name="Sharon I."/>
            <person name="Castelle C.J."/>
            <person name="Probst A.J."/>
            <person name="Thomas B.C."/>
            <person name="Singh A."/>
            <person name="Wilkins M.J."/>
            <person name="Karaoz U."/>
            <person name="Brodie E.L."/>
            <person name="Williams K.H."/>
            <person name="Hubbard S.S."/>
            <person name="Banfield J.F."/>
        </authorList>
    </citation>
    <scope>NUCLEOTIDE SEQUENCE [LARGE SCALE GENOMIC DNA]</scope>
</reference>
<evidence type="ECO:0000256" key="4">
    <source>
        <dbReference type="ARBA" id="ARBA00022692"/>
    </source>
</evidence>
<dbReference type="GO" id="GO:0034040">
    <property type="term" value="F:ATPase-coupled lipid transmembrane transporter activity"/>
    <property type="evidence" value="ECO:0007669"/>
    <property type="project" value="InterPro"/>
</dbReference>
<dbReference type="InterPro" id="IPR036640">
    <property type="entry name" value="ABC1_TM_sf"/>
</dbReference>
<feature type="transmembrane region" description="Helical" evidence="11">
    <location>
        <begin position="279"/>
        <end position="296"/>
    </location>
</feature>
<evidence type="ECO:0000259" key="13">
    <source>
        <dbReference type="PROSITE" id="PS50929"/>
    </source>
</evidence>
<feature type="transmembrane region" description="Helical" evidence="11">
    <location>
        <begin position="21"/>
        <end position="45"/>
    </location>
</feature>
<gene>
    <name evidence="14" type="ORF">A2150_06815</name>
</gene>
<feature type="domain" description="ABC transmembrane type-1" evidence="13">
    <location>
        <begin position="26"/>
        <end position="308"/>
    </location>
</feature>
<feature type="domain" description="ABC transporter" evidence="12">
    <location>
        <begin position="340"/>
        <end position="576"/>
    </location>
</feature>
<evidence type="ECO:0000256" key="1">
    <source>
        <dbReference type="ARBA" id="ARBA00004651"/>
    </source>
</evidence>
<dbReference type="PROSITE" id="PS50929">
    <property type="entry name" value="ABC_TM1F"/>
    <property type="match status" value="1"/>
</dbReference>
<evidence type="ECO:0000256" key="10">
    <source>
        <dbReference type="ARBA" id="ARBA00023136"/>
    </source>
</evidence>
<evidence type="ECO:0000256" key="7">
    <source>
        <dbReference type="ARBA" id="ARBA00022967"/>
    </source>
</evidence>
<comment type="caution">
    <text evidence="14">The sequence shown here is derived from an EMBL/GenBank/DDBJ whole genome shotgun (WGS) entry which is preliminary data.</text>
</comment>
<keyword evidence="10 11" id="KW-0472">Membrane</keyword>
<evidence type="ECO:0000256" key="8">
    <source>
        <dbReference type="ARBA" id="ARBA00022989"/>
    </source>
</evidence>
<dbReference type="InterPro" id="IPR011527">
    <property type="entry name" value="ABC1_TM_dom"/>
</dbReference>
<evidence type="ECO:0000313" key="14">
    <source>
        <dbReference type="EMBL" id="OGI42004.1"/>
    </source>
</evidence>
<proteinExistence type="predicted"/>
<keyword evidence="3" id="KW-1003">Cell membrane</keyword>
<organism evidence="14 15">
    <name type="scientific">Candidatus Muproteobacteria bacterium RBG_16_64_11</name>
    <dbReference type="NCBI Taxonomy" id="1817758"/>
    <lineage>
        <taxon>Bacteria</taxon>
        <taxon>Pseudomonadati</taxon>
        <taxon>Pseudomonadota</taxon>
        <taxon>Candidatus Muproteobacteria</taxon>
    </lineage>
</organism>
<dbReference type="InterPro" id="IPR027417">
    <property type="entry name" value="P-loop_NTPase"/>
</dbReference>
<keyword evidence="8 11" id="KW-1133">Transmembrane helix</keyword>
<dbReference type="GO" id="GO:0005524">
    <property type="term" value="F:ATP binding"/>
    <property type="evidence" value="ECO:0007669"/>
    <property type="project" value="UniProtKB-KW"/>
</dbReference>
<evidence type="ECO:0000259" key="12">
    <source>
        <dbReference type="PROSITE" id="PS50893"/>
    </source>
</evidence>
<keyword evidence="4 11" id="KW-0812">Transmembrane</keyword>
<feature type="transmembrane region" description="Helical" evidence="11">
    <location>
        <begin position="243"/>
        <end position="267"/>
    </location>
</feature>
<dbReference type="Gene3D" id="3.40.50.300">
    <property type="entry name" value="P-loop containing nucleotide triphosphate hydrolases"/>
    <property type="match status" value="1"/>
</dbReference>
<dbReference type="SUPFAM" id="SSF52540">
    <property type="entry name" value="P-loop containing nucleoside triphosphate hydrolases"/>
    <property type="match status" value="1"/>
</dbReference>
<dbReference type="STRING" id="1817758.A2150_06815"/>
<dbReference type="PROSITE" id="PS50893">
    <property type="entry name" value="ABC_TRANSPORTER_2"/>
    <property type="match status" value="1"/>
</dbReference>
<evidence type="ECO:0000256" key="6">
    <source>
        <dbReference type="ARBA" id="ARBA00022840"/>
    </source>
</evidence>
<evidence type="ECO:0000256" key="9">
    <source>
        <dbReference type="ARBA" id="ARBA00023055"/>
    </source>
</evidence>
<dbReference type="PANTHER" id="PTHR43394:SF1">
    <property type="entry name" value="ATP-BINDING CASSETTE SUB-FAMILY B MEMBER 10, MITOCHONDRIAL"/>
    <property type="match status" value="1"/>
</dbReference>
<dbReference type="Proteomes" id="UP000177925">
    <property type="component" value="Unassembled WGS sequence"/>
</dbReference>
<dbReference type="InterPro" id="IPR017871">
    <property type="entry name" value="ABC_transporter-like_CS"/>
</dbReference>
<keyword evidence="5" id="KW-0547">Nucleotide-binding</keyword>
<dbReference type="AlphaFoldDB" id="A0A1F6TA57"/>
<evidence type="ECO:0000256" key="5">
    <source>
        <dbReference type="ARBA" id="ARBA00022741"/>
    </source>
</evidence>
<dbReference type="InterPro" id="IPR039421">
    <property type="entry name" value="Type_1_exporter"/>
</dbReference>
<dbReference type="SUPFAM" id="SSF90123">
    <property type="entry name" value="ABC transporter transmembrane region"/>
    <property type="match status" value="1"/>
</dbReference>
<dbReference type="PROSITE" id="PS00211">
    <property type="entry name" value="ABC_TRANSPORTER_1"/>
    <property type="match status" value="1"/>
</dbReference>
<accession>A0A1F6TA57</accession>
<keyword evidence="6 14" id="KW-0067">ATP-binding</keyword>
<dbReference type="Pfam" id="PF00664">
    <property type="entry name" value="ABC_membrane"/>
    <property type="match status" value="1"/>
</dbReference>